<dbReference type="EMBL" id="CP042344">
    <property type="protein sequence ID" value="QEA12618.1"/>
    <property type="molecule type" value="Genomic_DNA"/>
</dbReference>
<name>A0A5B8RV33_9BURK</name>
<evidence type="ECO:0000256" key="5">
    <source>
        <dbReference type="ARBA" id="ARBA00023186"/>
    </source>
</evidence>
<dbReference type="GO" id="GO:0071973">
    <property type="term" value="P:bacterial-type flagellum-dependent cell motility"/>
    <property type="evidence" value="ECO:0007669"/>
    <property type="project" value="TreeGrafter"/>
</dbReference>
<dbReference type="GO" id="GO:0005829">
    <property type="term" value="C:cytosol"/>
    <property type="evidence" value="ECO:0007669"/>
    <property type="project" value="UniProtKB-SubCell"/>
</dbReference>
<keyword evidence="5" id="KW-0143">Chaperone</keyword>
<dbReference type="RefSeq" id="WP_146912213.1">
    <property type="nucleotide sequence ID" value="NZ_CP042344.1"/>
</dbReference>
<evidence type="ECO:0000256" key="2">
    <source>
        <dbReference type="ARBA" id="ARBA00008787"/>
    </source>
</evidence>
<dbReference type="Proteomes" id="UP000321199">
    <property type="component" value="Chromosome"/>
</dbReference>
<keyword evidence="4" id="KW-1005">Bacterial flagellum biogenesis</keyword>
<comment type="subcellular location">
    <subcellularLocation>
        <location evidence="1">Cytoplasm</location>
        <location evidence="1">Cytosol</location>
    </subcellularLocation>
</comment>
<dbReference type="GO" id="GO:0044780">
    <property type="term" value="P:bacterial-type flagellum assembly"/>
    <property type="evidence" value="ECO:0007669"/>
    <property type="project" value="InterPro"/>
</dbReference>
<proteinExistence type="inferred from homology"/>
<keyword evidence="6" id="KW-0969">Cilium</keyword>
<dbReference type="Pfam" id="PF02561">
    <property type="entry name" value="FliS"/>
    <property type="match status" value="1"/>
</dbReference>
<sequence length="156" mass="16533">MLTAFPPRAASAYQRINVETSMHTMDQHQLVSLLLDGVLGAVAAARGALARQDVPAKCASIGKAVRIVEEGLMTALDTDNGGEIAANLQTVYDYALRRLLEANVKNDDAMLAEVARLIEPIAQGWKAMKQPSAANHESMAAGAAPHAIHHPMVANA</sequence>
<dbReference type="PANTHER" id="PTHR34773:SF1">
    <property type="entry name" value="FLAGELLAR SECRETION CHAPERONE FLIS"/>
    <property type="match status" value="1"/>
</dbReference>
<dbReference type="KEGG" id="cof:FOZ74_05995"/>
<organism evidence="6 7">
    <name type="scientific">Comamonas flocculans</name>
    <dbReference type="NCBI Taxonomy" id="2597701"/>
    <lineage>
        <taxon>Bacteria</taxon>
        <taxon>Pseudomonadati</taxon>
        <taxon>Pseudomonadota</taxon>
        <taxon>Betaproteobacteria</taxon>
        <taxon>Burkholderiales</taxon>
        <taxon>Comamonadaceae</taxon>
        <taxon>Comamonas</taxon>
    </lineage>
</organism>
<evidence type="ECO:0000313" key="7">
    <source>
        <dbReference type="Proteomes" id="UP000321199"/>
    </source>
</evidence>
<dbReference type="InterPro" id="IPR036584">
    <property type="entry name" value="FliS_sf"/>
</dbReference>
<evidence type="ECO:0000256" key="4">
    <source>
        <dbReference type="ARBA" id="ARBA00022795"/>
    </source>
</evidence>
<dbReference type="CDD" id="cd16098">
    <property type="entry name" value="FliS"/>
    <property type="match status" value="1"/>
</dbReference>
<comment type="similarity">
    <text evidence="2">Belongs to the FliS family.</text>
</comment>
<dbReference type="InterPro" id="IPR003713">
    <property type="entry name" value="FliS"/>
</dbReference>
<keyword evidence="7" id="KW-1185">Reference proteome</keyword>
<reference evidence="6 7" key="1">
    <citation type="submission" date="2019-07" db="EMBL/GenBank/DDBJ databases">
        <title>Complete genome sequence of Comamonas sp. NLF 7-7 isolated from livestock.</title>
        <authorList>
            <person name="Kim D.H."/>
            <person name="Kim J.G."/>
        </authorList>
    </citation>
    <scope>NUCLEOTIDE SEQUENCE [LARGE SCALE GENOMIC DNA]</scope>
    <source>
        <strain evidence="6 7">NLF 7-7</strain>
    </source>
</reference>
<keyword evidence="6" id="KW-0966">Cell projection</keyword>
<dbReference type="NCBIfam" id="TIGR00208">
    <property type="entry name" value="fliS"/>
    <property type="match status" value="1"/>
</dbReference>
<protein>
    <submittedName>
        <fullName evidence="6">Flagellar export chaperone FliS</fullName>
    </submittedName>
</protein>
<keyword evidence="3" id="KW-0963">Cytoplasm</keyword>
<gene>
    <name evidence="6" type="primary">fliS</name>
    <name evidence="6" type="ORF">FOZ74_05995</name>
</gene>
<dbReference type="Gene3D" id="1.20.120.340">
    <property type="entry name" value="Flagellar protein FliS"/>
    <property type="match status" value="1"/>
</dbReference>
<keyword evidence="6" id="KW-0282">Flagellum</keyword>
<evidence type="ECO:0000313" key="6">
    <source>
        <dbReference type="EMBL" id="QEA12618.1"/>
    </source>
</evidence>
<dbReference type="SUPFAM" id="SSF101116">
    <property type="entry name" value="Flagellar export chaperone FliS"/>
    <property type="match status" value="1"/>
</dbReference>
<dbReference type="OrthoDB" id="9792010at2"/>
<dbReference type="AlphaFoldDB" id="A0A5B8RV33"/>
<dbReference type="PANTHER" id="PTHR34773">
    <property type="entry name" value="FLAGELLAR SECRETION CHAPERONE FLIS"/>
    <property type="match status" value="1"/>
</dbReference>
<accession>A0A5B8RV33</accession>
<evidence type="ECO:0000256" key="3">
    <source>
        <dbReference type="ARBA" id="ARBA00022490"/>
    </source>
</evidence>
<evidence type="ECO:0000256" key="1">
    <source>
        <dbReference type="ARBA" id="ARBA00004514"/>
    </source>
</evidence>